<reference evidence="2 3" key="1">
    <citation type="submission" date="2019-03" db="EMBL/GenBank/DDBJ databases">
        <title>An improved genome assembly of the fluke Schistosoma japonicum.</title>
        <authorList>
            <person name="Hu W."/>
            <person name="Luo F."/>
            <person name="Yin M."/>
            <person name="Mo X."/>
            <person name="Sun C."/>
            <person name="Wu Q."/>
            <person name="Zhu B."/>
            <person name="Xiang M."/>
            <person name="Wang J."/>
            <person name="Wang Y."/>
            <person name="Zhang T."/>
            <person name="Xu B."/>
            <person name="Zheng H."/>
            <person name="Feng Z."/>
        </authorList>
    </citation>
    <scope>NUCLEOTIDE SEQUENCE [LARGE SCALE GENOMIC DNA]</scope>
    <source>
        <strain evidence="2">HuSjv2</strain>
        <tissue evidence="2">Worms</tissue>
    </source>
</reference>
<feature type="region of interest" description="Disordered" evidence="1">
    <location>
        <begin position="171"/>
        <end position="202"/>
    </location>
</feature>
<evidence type="ECO:0000313" key="3">
    <source>
        <dbReference type="Proteomes" id="UP000311919"/>
    </source>
</evidence>
<keyword evidence="3" id="KW-1185">Reference proteome</keyword>
<feature type="region of interest" description="Disordered" evidence="1">
    <location>
        <begin position="325"/>
        <end position="353"/>
    </location>
</feature>
<organism evidence="2 3">
    <name type="scientific">Schistosoma japonicum</name>
    <name type="common">Blood fluke</name>
    <dbReference type="NCBI Taxonomy" id="6182"/>
    <lineage>
        <taxon>Eukaryota</taxon>
        <taxon>Metazoa</taxon>
        <taxon>Spiralia</taxon>
        <taxon>Lophotrochozoa</taxon>
        <taxon>Platyhelminthes</taxon>
        <taxon>Trematoda</taxon>
        <taxon>Digenea</taxon>
        <taxon>Strigeidida</taxon>
        <taxon>Schistosomatoidea</taxon>
        <taxon>Schistosomatidae</taxon>
        <taxon>Schistosoma</taxon>
    </lineage>
</organism>
<evidence type="ECO:0000256" key="1">
    <source>
        <dbReference type="SAM" id="MobiDB-lite"/>
    </source>
</evidence>
<dbReference type="EMBL" id="SKCS01000017">
    <property type="protein sequence ID" value="TNN20904.1"/>
    <property type="molecule type" value="Genomic_DNA"/>
</dbReference>
<proteinExistence type="predicted"/>
<protein>
    <submittedName>
        <fullName evidence="2">Forkhead box protein isoform 2</fullName>
    </submittedName>
</protein>
<dbReference type="OrthoDB" id="5954824at2759"/>
<feature type="compositionally biased region" description="Basic and acidic residues" evidence="1">
    <location>
        <begin position="331"/>
        <end position="353"/>
    </location>
</feature>
<accession>A0A4Z2DWH9</accession>
<comment type="caution">
    <text evidence="2">The sequence shown here is derived from an EMBL/GenBank/DDBJ whole genome shotgun (WGS) entry which is preliminary data.</text>
</comment>
<gene>
    <name evidence="2" type="ORF">EWB00_002042</name>
</gene>
<dbReference type="AlphaFoldDB" id="A0A4Z2DWH9"/>
<dbReference type="Proteomes" id="UP000311919">
    <property type="component" value="Unassembled WGS sequence"/>
</dbReference>
<sequence length="842" mass="93666">MLLQQRKIQQQSQYQQALLPRNLMLSPPSITMGNPVTSTSSFNANVCISEMISDPAKTHQISALSPSNSSLSSSPLSFASVGSPANLQSSRIPIASGQMAYPNGAHTVFTNRTAYSDLNNSSFLPPLSVPGNLTQSCLTQTIPSHRRKSPLFKNHLQESIANNSLFESDDGFSDNEISSGNTHSTSTINKPPNAQHKLNLNDSNRITPNFHLECARKIRINNNSNLNAVSYKTQSLLSDNNESNNDIDFFDQQSDCHSCKTRSKASLDKSRTNSRNSVTERLKRSKLKRTIKHCGLTESKAVPTRVLPPRQRYSRWSLPRPYPITANNLGNDKHVNEWTDDNKTESTNSGKERKQEKIKLLQWDYDDHIKRNGLDPLFNFMYSDDDGEAGNNNKNSNKSLHDNWPPLSKVEYHQVDTTSDSMNTLLKKAESANNNTISSCDSYEDYCLPNHNIYCKPSNLHLQCSSNYITNDNRETSDVPEYLSYPSASVFCCHSSTTNVCCSSINQFHSASYDMHANRCLSHNNSNSSNDNLRISQSIGEPKFVTDDSTAKTYFLNKTTDNNSVTMSSTSGKSALPTWASVFLSDDDGSDLDCLFSENKHSDESFNLFSNESFESGIHSSSTLHSSPISLSSPSSSSLPTTSCSLTTSSYLFKTDKTESDLFINDSKHVIESSNIHPSTVSNNNNNPILEELGLDSVELDFDSLNELVEGDGNIPLDIDFNLTAGFNNDNFLDSSDSLTHEWNTSSSSLVCTNTNHNVNNSIPDNLLCNKVEQQNQPQWPENLTTESDIMQLQQALSNDSQWLNDTHIVSGSNNLTIFLSEASAHMFEENFNENVVRMRNE</sequence>
<evidence type="ECO:0000313" key="2">
    <source>
        <dbReference type="EMBL" id="TNN20904.1"/>
    </source>
</evidence>
<name>A0A4Z2DWH9_SCHJA</name>
<feature type="compositionally biased region" description="Polar residues" evidence="1">
    <location>
        <begin position="175"/>
        <end position="202"/>
    </location>
</feature>